<evidence type="ECO:0000313" key="6">
    <source>
        <dbReference type="Proteomes" id="UP000761264"/>
    </source>
</evidence>
<dbReference type="SUPFAM" id="SSF53335">
    <property type="entry name" value="S-adenosyl-L-methionine-dependent methyltransferases"/>
    <property type="match status" value="1"/>
</dbReference>
<dbReference type="AlphaFoldDB" id="A0A967KCA9"/>
<feature type="domain" description="Methyltransferase type 11" evidence="4">
    <location>
        <begin position="90"/>
        <end position="172"/>
    </location>
</feature>
<dbReference type="GO" id="GO:0032259">
    <property type="term" value="P:methylation"/>
    <property type="evidence" value="ECO:0007669"/>
    <property type="project" value="UniProtKB-KW"/>
</dbReference>
<gene>
    <name evidence="5" type="ORF">HBA54_13290</name>
</gene>
<dbReference type="RefSeq" id="WP_167225299.1">
    <property type="nucleotide sequence ID" value="NZ_JAAQPH010000009.1"/>
</dbReference>
<dbReference type="Proteomes" id="UP000761264">
    <property type="component" value="Unassembled WGS sequence"/>
</dbReference>
<dbReference type="Pfam" id="PF08241">
    <property type="entry name" value="Methyltransf_11"/>
    <property type="match status" value="1"/>
</dbReference>
<dbReference type="CDD" id="cd02440">
    <property type="entry name" value="AdoMet_MTases"/>
    <property type="match status" value="1"/>
</dbReference>
<dbReference type="PANTHER" id="PTHR43464">
    <property type="entry name" value="METHYLTRANSFERASE"/>
    <property type="match status" value="1"/>
</dbReference>
<evidence type="ECO:0000313" key="5">
    <source>
        <dbReference type="EMBL" id="NIA69570.1"/>
    </source>
</evidence>
<keyword evidence="1 5" id="KW-0489">Methyltransferase</keyword>
<evidence type="ECO:0000259" key="4">
    <source>
        <dbReference type="Pfam" id="PF08241"/>
    </source>
</evidence>
<dbReference type="PANTHER" id="PTHR43464:SF19">
    <property type="entry name" value="UBIQUINONE BIOSYNTHESIS O-METHYLTRANSFERASE, MITOCHONDRIAL"/>
    <property type="match status" value="1"/>
</dbReference>
<evidence type="ECO:0000256" key="3">
    <source>
        <dbReference type="ARBA" id="ARBA00022691"/>
    </source>
</evidence>
<protein>
    <submittedName>
        <fullName evidence="5">Methyltransferase domain-containing protein</fullName>
    </submittedName>
</protein>
<dbReference type="Gene3D" id="3.40.50.150">
    <property type="entry name" value="Vaccinia Virus protein VP39"/>
    <property type="match status" value="1"/>
</dbReference>
<dbReference type="InterPro" id="IPR013216">
    <property type="entry name" value="Methyltransf_11"/>
</dbReference>
<reference evidence="5" key="1">
    <citation type="submission" date="2020-03" db="EMBL/GenBank/DDBJ databases">
        <title>Genome of Pelagibius litoralis DSM 21314T.</title>
        <authorList>
            <person name="Wang G."/>
        </authorList>
    </citation>
    <scope>NUCLEOTIDE SEQUENCE</scope>
    <source>
        <strain evidence="5">DSM 21314</strain>
    </source>
</reference>
<dbReference type="InterPro" id="IPR029063">
    <property type="entry name" value="SAM-dependent_MTases_sf"/>
</dbReference>
<dbReference type="GO" id="GO:0008757">
    <property type="term" value="F:S-adenosylmethionine-dependent methyltransferase activity"/>
    <property type="evidence" value="ECO:0007669"/>
    <property type="project" value="InterPro"/>
</dbReference>
<organism evidence="5 6">
    <name type="scientific">Pelagibius litoralis</name>
    <dbReference type="NCBI Taxonomy" id="374515"/>
    <lineage>
        <taxon>Bacteria</taxon>
        <taxon>Pseudomonadati</taxon>
        <taxon>Pseudomonadota</taxon>
        <taxon>Alphaproteobacteria</taxon>
        <taxon>Rhodospirillales</taxon>
        <taxon>Rhodovibrionaceae</taxon>
        <taxon>Pelagibius</taxon>
    </lineage>
</organism>
<name>A0A967KCA9_9PROT</name>
<evidence type="ECO:0000256" key="2">
    <source>
        <dbReference type="ARBA" id="ARBA00022679"/>
    </source>
</evidence>
<evidence type="ECO:0000256" key="1">
    <source>
        <dbReference type="ARBA" id="ARBA00022603"/>
    </source>
</evidence>
<proteinExistence type="predicted"/>
<comment type="caution">
    <text evidence="5">The sequence shown here is derived from an EMBL/GenBank/DDBJ whole genome shotgun (WGS) entry which is preliminary data.</text>
</comment>
<sequence>MKKNEGSRSRAAPEQGAKPAVEDNVRDFYDNFGWVEKSGVLGEDISFRMFRPAYGPYHAEVERRTEAVLGALRGKLLIAGCGDLPDSHVRIAQGFDEVSCLDISRRALDIARGKLGHGGRFTEASILNAPLADDSFDAVFCAHVIYHIDIDKQERAVDELIRMTRPGGRVVVIYSNPHSPLRYLAAGSARIGRLLGRTGSDLGGGRRPELYFARQPLTWWRRFEDRCSLSFQPWDAIGSYEESRLIPSDRLAAGFYAAAGWIERSAPGLAVRLWQYPLVLLDKRR</sequence>
<keyword evidence="3" id="KW-0949">S-adenosyl-L-methionine</keyword>
<dbReference type="EMBL" id="JAAQPH010000009">
    <property type="protein sequence ID" value="NIA69570.1"/>
    <property type="molecule type" value="Genomic_DNA"/>
</dbReference>
<keyword evidence="2" id="KW-0808">Transferase</keyword>
<accession>A0A967KCA9</accession>
<keyword evidence="6" id="KW-1185">Reference proteome</keyword>